<dbReference type="GO" id="GO:0045505">
    <property type="term" value="F:dynein intermediate chain binding"/>
    <property type="evidence" value="ECO:0007669"/>
    <property type="project" value="InterPro"/>
</dbReference>
<dbReference type="GO" id="GO:0051959">
    <property type="term" value="F:dynein light intermediate chain binding"/>
    <property type="evidence" value="ECO:0007669"/>
    <property type="project" value="InterPro"/>
</dbReference>
<name>A0A8S3V172_MYTED</name>
<dbReference type="InterPro" id="IPR041466">
    <property type="entry name" value="Dynein_AAA5_ext"/>
</dbReference>
<dbReference type="PANTHER" id="PTHR22878:SF68">
    <property type="entry name" value="DYNEIN HEAVY CHAIN 6, AXONEMAL-LIKE"/>
    <property type="match status" value="1"/>
</dbReference>
<dbReference type="Proteomes" id="UP000683360">
    <property type="component" value="Unassembled WGS sequence"/>
</dbReference>
<dbReference type="InterPro" id="IPR024317">
    <property type="entry name" value="Dynein_heavy_chain_D4_dom"/>
</dbReference>
<comment type="similarity">
    <text evidence="1">Belongs to the dynein heavy chain family.</text>
</comment>
<dbReference type="Pfam" id="PF12780">
    <property type="entry name" value="AAA_8"/>
    <property type="match status" value="1"/>
</dbReference>
<evidence type="ECO:0000259" key="3">
    <source>
        <dbReference type="Pfam" id="PF17852"/>
    </source>
</evidence>
<evidence type="ECO:0000256" key="1">
    <source>
        <dbReference type="ARBA" id="ARBA00008887"/>
    </source>
</evidence>
<dbReference type="InterPro" id="IPR026983">
    <property type="entry name" value="DHC"/>
</dbReference>
<dbReference type="GO" id="GO:0030286">
    <property type="term" value="C:dynein complex"/>
    <property type="evidence" value="ECO:0007669"/>
    <property type="project" value="InterPro"/>
</dbReference>
<evidence type="ECO:0000259" key="2">
    <source>
        <dbReference type="Pfam" id="PF12780"/>
    </source>
</evidence>
<dbReference type="Gene3D" id="1.10.472.130">
    <property type="match status" value="1"/>
</dbReference>
<gene>
    <name evidence="4" type="ORF">MEDL_63511</name>
</gene>
<feature type="domain" description="Dynein heavy chain AAA 5 extension" evidence="3">
    <location>
        <begin position="49"/>
        <end position="169"/>
    </location>
</feature>
<organism evidence="4 5">
    <name type="scientific">Mytilus edulis</name>
    <name type="common">Blue mussel</name>
    <dbReference type="NCBI Taxonomy" id="6550"/>
    <lineage>
        <taxon>Eukaryota</taxon>
        <taxon>Metazoa</taxon>
        <taxon>Spiralia</taxon>
        <taxon>Lophotrochozoa</taxon>
        <taxon>Mollusca</taxon>
        <taxon>Bivalvia</taxon>
        <taxon>Autobranchia</taxon>
        <taxon>Pteriomorphia</taxon>
        <taxon>Mytilida</taxon>
        <taxon>Mytiloidea</taxon>
        <taxon>Mytilidae</taxon>
        <taxon>Mytilinae</taxon>
        <taxon>Mytilus</taxon>
    </lineage>
</organism>
<dbReference type="FunFam" id="1.10.472.130:FF:000003">
    <property type="entry name" value="Dynein, axonemal, heavy chain 2"/>
    <property type="match status" value="1"/>
</dbReference>
<reference evidence="4" key="1">
    <citation type="submission" date="2021-03" db="EMBL/GenBank/DDBJ databases">
        <authorList>
            <person name="Bekaert M."/>
        </authorList>
    </citation>
    <scope>NUCLEOTIDE SEQUENCE</scope>
</reference>
<sequence>MLEGPSRLHTDMVSPDSTLIAEIILFGEGFNNCKGLARKTIHTVLVEELKKMFDKYLVKILTFKKYYCQDLISIAPMNGVRSLCKLFDALATPENGIDQTDQSEENLARIIELWFLFCMIWSIGASVDEDGRKRLDNFIREIEGTFPNRDTIYEYYVEPKGKSWIHWDEQLKAGWKYDPRVFSDRLVDTFDYESFVAILTEKLASLFDQTFHNLCPNKQPPVFVMNVYHLFYFYRNRVRKFPAFVNCTTIDWFSEWPIDALNEVADKYLQDVTLDIDKETVTIKSERIGEEEAKCKHMADIAQHDLDEAMPALKEAIEVRRNNVYINTWLT</sequence>
<dbReference type="PANTHER" id="PTHR22878">
    <property type="entry name" value="DYNEIN HEAVY CHAIN 6, AXONEMAL-LIKE-RELATED"/>
    <property type="match status" value="1"/>
</dbReference>
<comment type="caution">
    <text evidence="4">The sequence shown here is derived from an EMBL/GenBank/DDBJ whole genome shotgun (WGS) entry which is preliminary data.</text>
</comment>
<dbReference type="EMBL" id="CAJPWZ010003102">
    <property type="protein sequence ID" value="CAG2251884.1"/>
    <property type="molecule type" value="Genomic_DNA"/>
</dbReference>
<evidence type="ECO:0000313" key="4">
    <source>
        <dbReference type="EMBL" id="CAG2251884.1"/>
    </source>
</evidence>
<dbReference type="GO" id="GO:0007018">
    <property type="term" value="P:microtubule-based movement"/>
    <property type="evidence" value="ECO:0007669"/>
    <property type="project" value="InterPro"/>
</dbReference>
<dbReference type="OrthoDB" id="6144504at2759"/>
<keyword evidence="5" id="KW-1185">Reference proteome</keyword>
<protein>
    <submittedName>
        <fullName evidence="4">DNAH</fullName>
    </submittedName>
</protein>
<dbReference type="Pfam" id="PF17852">
    <property type="entry name" value="Dynein_AAA_lid"/>
    <property type="match status" value="1"/>
</dbReference>
<proteinExistence type="inferred from homology"/>
<dbReference type="AlphaFoldDB" id="A0A8S3V172"/>
<accession>A0A8S3V172</accession>
<evidence type="ECO:0000313" key="5">
    <source>
        <dbReference type="Proteomes" id="UP000683360"/>
    </source>
</evidence>
<feature type="domain" description="Dynein heavy chain AAA module D4" evidence="2">
    <location>
        <begin position="233"/>
        <end position="280"/>
    </location>
</feature>